<sequence length="239" mass="28058">MLLKKTNIHDKLYREEFKNADERVIDWVNELISNNSGPNERILNNLAATSGDDQIDFNFDLLDRHRIFHEKSIKKICIDYRLRFLDSRYFKGKFPQEALSEINRLEQEHETHLSGFKIMAPSKLFVLSKTDDPLLFAPMGNGYYYLIHKWGNDLHPLRKLMMWPFKNFENLIFTILLSSILATALVPDGLFTKEQSFSQDVMVFFFMFKSIAAVVLYYGFAAGKNFNTAIWRCQYDKAQ</sequence>
<organism evidence="2 3">
    <name type="scientific">Leeuwenhoekiella nanhaiensis</name>
    <dbReference type="NCBI Taxonomy" id="1655491"/>
    <lineage>
        <taxon>Bacteria</taxon>
        <taxon>Pseudomonadati</taxon>
        <taxon>Bacteroidota</taxon>
        <taxon>Flavobacteriia</taxon>
        <taxon>Flavobacteriales</taxon>
        <taxon>Flavobacteriaceae</taxon>
        <taxon>Leeuwenhoekiella</taxon>
    </lineage>
</organism>
<name>A0A2G1VQU4_9FLAO</name>
<dbReference type="RefSeq" id="WP_099646348.1">
    <property type="nucleotide sequence ID" value="NZ_KZ319291.1"/>
</dbReference>
<accession>A0A2G1VQU4</accession>
<protein>
    <submittedName>
        <fullName evidence="2">Uncharacterized protein</fullName>
    </submittedName>
</protein>
<comment type="caution">
    <text evidence="2">The sequence shown here is derived from an EMBL/GenBank/DDBJ whole genome shotgun (WGS) entry which is preliminary data.</text>
</comment>
<dbReference type="OrthoDB" id="1425482at2"/>
<feature type="transmembrane region" description="Helical" evidence="1">
    <location>
        <begin position="168"/>
        <end position="186"/>
    </location>
</feature>
<evidence type="ECO:0000313" key="3">
    <source>
        <dbReference type="Proteomes" id="UP000229433"/>
    </source>
</evidence>
<gene>
    <name evidence="2" type="ORF">CJ305_11090</name>
</gene>
<dbReference type="AlphaFoldDB" id="A0A2G1VQU4"/>
<keyword evidence="3" id="KW-1185">Reference proteome</keyword>
<evidence type="ECO:0000313" key="2">
    <source>
        <dbReference type="EMBL" id="PHQ29146.1"/>
    </source>
</evidence>
<keyword evidence="1" id="KW-0812">Transmembrane</keyword>
<dbReference type="Proteomes" id="UP000229433">
    <property type="component" value="Unassembled WGS sequence"/>
</dbReference>
<evidence type="ECO:0000256" key="1">
    <source>
        <dbReference type="SAM" id="Phobius"/>
    </source>
</evidence>
<reference evidence="2 3" key="1">
    <citation type="submission" date="2017-08" db="EMBL/GenBank/DDBJ databases">
        <title>The whole genome shortgun sequences of strain Leeuwenhoekiella nanhaiensis G18 from the South China Sea.</title>
        <authorList>
            <person name="Liu Q."/>
        </authorList>
    </citation>
    <scope>NUCLEOTIDE SEQUENCE [LARGE SCALE GENOMIC DNA]</scope>
    <source>
        <strain evidence="2 3">G18</strain>
    </source>
</reference>
<keyword evidence="1" id="KW-0472">Membrane</keyword>
<feature type="transmembrane region" description="Helical" evidence="1">
    <location>
        <begin position="201"/>
        <end position="220"/>
    </location>
</feature>
<proteinExistence type="predicted"/>
<keyword evidence="1" id="KW-1133">Transmembrane helix</keyword>
<dbReference type="EMBL" id="NQXA01000008">
    <property type="protein sequence ID" value="PHQ29146.1"/>
    <property type="molecule type" value="Genomic_DNA"/>
</dbReference>